<organism evidence="1 2">
    <name type="scientific">Candidatus Nitrospira nitrosa</name>
    <dbReference type="NCBI Taxonomy" id="1742972"/>
    <lineage>
        <taxon>Bacteria</taxon>
        <taxon>Pseudomonadati</taxon>
        <taxon>Nitrospirota</taxon>
        <taxon>Nitrospiria</taxon>
        <taxon>Nitrospirales</taxon>
        <taxon>Nitrospiraceae</taxon>
        <taxon>Nitrospira</taxon>
    </lineage>
</organism>
<gene>
    <name evidence="1" type="ORF">COMA1_60203</name>
</gene>
<dbReference type="EMBL" id="CZQA01000012">
    <property type="protein sequence ID" value="CUS39015.1"/>
    <property type="molecule type" value="Genomic_DNA"/>
</dbReference>
<accession>A0A0S4LN56</accession>
<name>A0A0S4LN56_9BACT</name>
<reference evidence="1 2" key="1">
    <citation type="submission" date="2015-10" db="EMBL/GenBank/DDBJ databases">
        <authorList>
            <person name="Gilbert D.G."/>
        </authorList>
    </citation>
    <scope>NUCLEOTIDE SEQUENCE [LARGE SCALE GENOMIC DNA]</scope>
    <source>
        <strain evidence="1">COMA1</strain>
    </source>
</reference>
<dbReference type="Proteomes" id="UP000199032">
    <property type="component" value="Unassembled WGS sequence"/>
</dbReference>
<evidence type="ECO:0000313" key="1">
    <source>
        <dbReference type="EMBL" id="CUS39015.1"/>
    </source>
</evidence>
<evidence type="ECO:0000313" key="2">
    <source>
        <dbReference type="Proteomes" id="UP000199032"/>
    </source>
</evidence>
<keyword evidence="2" id="KW-1185">Reference proteome</keyword>
<proteinExistence type="predicted"/>
<dbReference type="AlphaFoldDB" id="A0A0S4LN56"/>
<sequence length="104" mass="11458">MVHALPNMFRFEAVRFSPQCVVATLFALQGRSLLKEYPPIPILIAVNNSTVGPINVVIELSPSIVPDCGDCLTFEVLTQTDYMGITIRKAHVTGKQAPFSKLNR</sequence>
<protein>
    <submittedName>
        <fullName evidence="1">Uncharacterized protein</fullName>
    </submittedName>
</protein>